<gene>
    <name evidence="1" type="ORF">HLUCCA11_18170</name>
</gene>
<organism evidence="1 2">
    <name type="scientific">Phormidesmis priestleyi Ana</name>
    <dbReference type="NCBI Taxonomy" id="1666911"/>
    <lineage>
        <taxon>Bacteria</taxon>
        <taxon>Bacillati</taxon>
        <taxon>Cyanobacteriota</taxon>
        <taxon>Cyanophyceae</taxon>
        <taxon>Leptolyngbyales</taxon>
        <taxon>Leptolyngbyaceae</taxon>
        <taxon>Phormidesmis</taxon>
    </lineage>
</organism>
<evidence type="ECO:0000313" key="1">
    <source>
        <dbReference type="EMBL" id="KPQ33549.1"/>
    </source>
</evidence>
<dbReference type="GO" id="GO:0016787">
    <property type="term" value="F:hydrolase activity"/>
    <property type="evidence" value="ECO:0007669"/>
    <property type="project" value="UniProtKB-KW"/>
</dbReference>
<reference evidence="1 2" key="1">
    <citation type="submission" date="2015-09" db="EMBL/GenBank/DDBJ databases">
        <title>Identification and resolution of microdiversity through metagenomic sequencing of parallel consortia.</title>
        <authorList>
            <person name="Nelson W.C."/>
            <person name="Romine M.F."/>
            <person name="Lindemann S.R."/>
        </authorList>
    </citation>
    <scope>NUCLEOTIDE SEQUENCE [LARGE SCALE GENOMIC DNA]</scope>
    <source>
        <strain evidence="1">Ana</strain>
    </source>
</reference>
<sequence>MLSSLFSKIRSNTYSRSRTFDGRTFGRNSFDNHTFDGRTFGRNSFHSDWLGKSSIRKPSLSNFRKASLSNIFEENRFGFGRGAFPPLPRRFTHPLFNKHKPDNVEVTRQGAIVDFSNKITLTVGFNPVNDDPAFTTEITGNSQIIFGRSKDAIKNDPLLGTVGKFDGKYDVSKSEIVSSRSTGQTPIGDNITVNIGDGTPDLKFITDEDTPPLSLASGGVFSLVSDDLLSSGTEVKSFYKIFLEIQDAPNGTLRNKAPIVVESEFSGNLLSQDQLNLTYSSSSVVPLYTAGADGVFWTGDEQVAAKLVPGANGSSLTVNLSADLG</sequence>
<evidence type="ECO:0000313" key="2">
    <source>
        <dbReference type="Proteomes" id="UP000050465"/>
    </source>
</evidence>
<dbReference type="AlphaFoldDB" id="A0A0P8BIM3"/>
<dbReference type="EMBL" id="LJZR01000030">
    <property type="protein sequence ID" value="KPQ33549.1"/>
    <property type="molecule type" value="Genomic_DNA"/>
</dbReference>
<comment type="caution">
    <text evidence="1">The sequence shown here is derived from an EMBL/GenBank/DDBJ whole genome shotgun (WGS) entry which is preliminary data.</text>
</comment>
<keyword evidence="1" id="KW-0378">Hydrolase</keyword>
<name>A0A0P8BIM3_9CYAN</name>
<protein>
    <submittedName>
        <fullName evidence="1">S-adenosyl-L-homocysteine hydrolase, NAD binding domain</fullName>
    </submittedName>
</protein>
<dbReference type="Proteomes" id="UP000050465">
    <property type="component" value="Unassembled WGS sequence"/>
</dbReference>
<accession>A0A0P8BIM3</accession>
<proteinExistence type="predicted"/>